<protein>
    <submittedName>
        <fullName evidence="2">Uncharacterized protein</fullName>
    </submittedName>
</protein>
<keyword evidence="3" id="KW-1185">Reference proteome</keyword>
<accession>A0A8H6J9I5</accession>
<proteinExistence type="predicted"/>
<feature type="region of interest" description="Disordered" evidence="1">
    <location>
        <begin position="1"/>
        <end position="80"/>
    </location>
</feature>
<organism evidence="2 3">
    <name type="scientific">Colletotrichum musicola</name>
    <dbReference type="NCBI Taxonomy" id="2175873"/>
    <lineage>
        <taxon>Eukaryota</taxon>
        <taxon>Fungi</taxon>
        <taxon>Dikarya</taxon>
        <taxon>Ascomycota</taxon>
        <taxon>Pezizomycotina</taxon>
        <taxon>Sordariomycetes</taxon>
        <taxon>Hypocreomycetidae</taxon>
        <taxon>Glomerellales</taxon>
        <taxon>Glomerellaceae</taxon>
        <taxon>Colletotrichum</taxon>
        <taxon>Colletotrichum orchidearum species complex</taxon>
    </lineage>
</organism>
<comment type="caution">
    <text evidence="2">The sequence shown here is derived from an EMBL/GenBank/DDBJ whole genome shotgun (WGS) entry which is preliminary data.</text>
</comment>
<evidence type="ECO:0000313" key="3">
    <source>
        <dbReference type="Proteomes" id="UP000639643"/>
    </source>
</evidence>
<dbReference type="AlphaFoldDB" id="A0A8H6J9I5"/>
<evidence type="ECO:0000256" key="1">
    <source>
        <dbReference type="SAM" id="MobiDB-lite"/>
    </source>
</evidence>
<sequence>MDARSTQDQMPIVVENSTDAIEASSGFSSLRSSLQPTQPVAPQSASRPVSDNNPHITKDLPNNDGNQSSQPTTSDTLSGTKKRKWSEFAACYLKFTAMISTAGQQNKPQQEGRREAMDRRRTALRLVVLELKPEDKFFSLTMATCAWLISQNNGAFEYLQGFWERQFRMACERRLQRREPCPPEECPECQEREECQECEKHKECTECSLCTLCTNCEECNHYKEWEAVESRLDEVMSMLKPQDRPAAFALFIAKQVTFQDDRALESIVEYLKRDTQNTCEDGASEFIVEHRERMALKAQGDGALKCLLECLQKLARKAHEDRRNEGNHS</sequence>
<feature type="compositionally biased region" description="Polar residues" evidence="1">
    <location>
        <begin position="1"/>
        <end position="19"/>
    </location>
</feature>
<name>A0A8H6J9I5_9PEZI</name>
<gene>
    <name evidence="2" type="ORF">CMUS01_13838</name>
</gene>
<evidence type="ECO:0000313" key="2">
    <source>
        <dbReference type="EMBL" id="KAF6808628.1"/>
    </source>
</evidence>
<reference evidence="2" key="1">
    <citation type="journal article" date="2020" name="Phytopathology">
        <title>Genome Sequence Resources of Colletotrichum truncatum, C. plurivorum, C. musicola, and C. sojae: Four Species Pathogenic to Soybean (Glycine max).</title>
        <authorList>
            <person name="Rogerio F."/>
            <person name="Boufleur T.R."/>
            <person name="Ciampi-Guillardi M."/>
            <person name="Sukno S.A."/>
            <person name="Thon M.R."/>
            <person name="Massola Junior N.S."/>
            <person name="Baroncelli R."/>
        </authorList>
    </citation>
    <scope>NUCLEOTIDE SEQUENCE</scope>
    <source>
        <strain evidence="2">LFN0074</strain>
    </source>
</reference>
<dbReference type="Proteomes" id="UP000639643">
    <property type="component" value="Unassembled WGS sequence"/>
</dbReference>
<dbReference type="EMBL" id="WIGM01000921">
    <property type="protein sequence ID" value="KAF6808628.1"/>
    <property type="molecule type" value="Genomic_DNA"/>
</dbReference>
<feature type="compositionally biased region" description="Low complexity" evidence="1">
    <location>
        <begin position="24"/>
        <end position="33"/>
    </location>
</feature>
<feature type="compositionally biased region" description="Polar residues" evidence="1">
    <location>
        <begin position="63"/>
        <end position="79"/>
    </location>
</feature>
<feature type="compositionally biased region" description="Polar residues" evidence="1">
    <location>
        <begin position="34"/>
        <end position="55"/>
    </location>
</feature>